<dbReference type="FunFam" id="3.30.160.60:FF:003459">
    <property type="match status" value="1"/>
</dbReference>
<keyword evidence="3" id="KW-0479">Metal-binding</keyword>
<proteinExistence type="predicted"/>
<name>A0A3B5MCX4_9TELE</name>
<dbReference type="Pfam" id="PF13894">
    <property type="entry name" value="zf-C2H2_4"/>
    <property type="match status" value="2"/>
</dbReference>
<dbReference type="Ensembl" id="ENSXCOT00000019353.1">
    <property type="protein sequence ID" value="ENSXCOP00000019116.1"/>
    <property type="gene ID" value="ENSXCOG00000014363.1"/>
</dbReference>
<dbReference type="FunFam" id="3.30.160.60:FF:000303">
    <property type="entry name" value="Zinc finger protein 41"/>
    <property type="match status" value="1"/>
</dbReference>
<keyword evidence="9" id="KW-0804">Transcription</keyword>
<evidence type="ECO:0000256" key="1">
    <source>
        <dbReference type="ARBA" id="ARBA00003767"/>
    </source>
</evidence>
<dbReference type="GO" id="GO:0003700">
    <property type="term" value="F:DNA-binding transcription factor activity"/>
    <property type="evidence" value="ECO:0007669"/>
    <property type="project" value="TreeGrafter"/>
</dbReference>
<feature type="domain" description="C2H2-type" evidence="12">
    <location>
        <begin position="155"/>
        <end position="182"/>
    </location>
</feature>
<keyword evidence="4" id="KW-0677">Repeat</keyword>
<dbReference type="FunFam" id="3.30.160.60:FF:002343">
    <property type="entry name" value="Zinc finger protein 33A"/>
    <property type="match status" value="1"/>
</dbReference>
<evidence type="ECO:0000259" key="12">
    <source>
        <dbReference type="PROSITE" id="PS50157"/>
    </source>
</evidence>
<evidence type="ECO:0000313" key="14">
    <source>
        <dbReference type="Proteomes" id="UP000261380"/>
    </source>
</evidence>
<feature type="domain" description="C2H2-type" evidence="12">
    <location>
        <begin position="239"/>
        <end position="266"/>
    </location>
</feature>
<dbReference type="InterPro" id="IPR036236">
    <property type="entry name" value="Znf_C2H2_sf"/>
</dbReference>
<keyword evidence="7" id="KW-0805">Transcription regulation</keyword>
<dbReference type="SUPFAM" id="SSF57667">
    <property type="entry name" value="beta-beta-alpha zinc fingers"/>
    <property type="match status" value="4"/>
</dbReference>
<dbReference type="Pfam" id="PF00096">
    <property type="entry name" value="zf-C2H2"/>
    <property type="match status" value="4"/>
</dbReference>
<dbReference type="GO" id="GO:0006357">
    <property type="term" value="P:regulation of transcription by RNA polymerase II"/>
    <property type="evidence" value="ECO:0007669"/>
    <property type="project" value="TreeGrafter"/>
</dbReference>
<keyword evidence="14" id="KW-1185">Reference proteome</keyword>
<comment type="subcellular location">
    <subcellularLocation>
        <location evidence="2">Nucleus</location>
    </subcellularLocation>
</comment>
<dbReference type="FunFam" id="3.30.160.60:FF:000097">
    <property type="entry name" value="Zinc finger protein"/>
    <property type="match status" value="2"/>
</dbReference>
<dbReference type="PANTHER" id="PTHR24390:SF159">
    <property type="entry name" value="GROWTH FACTOR INDEPENDENT 1 TRANSCRIPTIONAL REPRESSOR"/>
    <property type="match status" value="1"/>
</dbReference>
<dbReference type="GO" id="GO:0005634">
    <property type="term" value="C:nucleus"/>
    <property type="evidence" value="ECO:0007669"/>
    <property type="project" value="UniProtKB-SubCell"/>
</dbReference>
<keyword evidence="6" id="KW-0862">Zinc</keyword>
<dbReference type="InterPro" id="IPR013087">
    <property type="entry name" value="Znf_C2H2_type"/>
</dbReference>
<reference evidence="13" key="1">
    <citation type="submission" date="2025-08" db="UniProtKB">
        <authorList>
            <consortium name="Ensembl"/>
        </authorList>
    </citation>
    <scope>IDENTIFICATION</scope>
</reference>
<evidence type="ECO:0000256" key="7">
    <source>
        <dbReference type="ARBA" id="ARBA00023015"/>
    </source>
</evidence>
<dbReference type="PANTHER" id="PTHR24390">
    <property type="entry name" value="ZINC FINGER PROTEIN"/>
    <property type="match status" value="1"/>
</dbReference>
<dbReference type="Gene3D" id="3.30.160.60">
    <property type="entry name" value="Classic Zinc Finger"/>
    <property type="match status" value="7"/>
</dbReference>
<sequence length="351" mass="40081">MVSGNIMLMVKEEAPEDHRSVAELHDPNLHQIKEEQEEVCISLGGEQLNKKEEIDVIRFPVSTTPIKSEDEIQSILLSQNLYHNQIKGRELPEENDEDILNKSFSSFEFDVHSYSLQPGGAPSQIGSSSSVDNSKCFTEEKNADSQTKVQTEGKFSCEDCGKTFARKNTLNRHKRTHTGQKPFCCDVCGQRFNLKQTLNIHMRIHTGQKPFCCDLCGQSFSHKSTLIRHRRVHTGEKPFCCDFCGQRFTDKGSLNTHRRIHTGQKPYCCDLCGQRFRQKLHVNIHMTVHTGQKPYCCDICGKRLGHKVSLSTHMRIHTGQKPFCCDICGQRFSQKSNLNTHMRIHIAETFL</sequence>
<evidence type="ECO:0000256" key="3">
    <source>
        <dbReference type="ARBA" id="ARBA00022723"/>
    </source>
</evidence>
<evidence type="ECO:0000256" key="5">
    <source>
        <dbReference type="ARBA" id="ARBA00022771"/>
    </source>
</evidence>
<dbReference type="FunFam" id="3.30.160.60:FF:000478">
    <property type="entry name" value="Zinc finger protein 133"/>
    <property type="match status" value="1"/>
</dbReference>
<keyword evidence="5 11" id="KW-0863">Zinc-finger</keyword>
<dbReference type="Proteomes" id="UP000261380">
    <property type="component" value="Unplaced"/>
</dbReference>
<reference evidence="13" key="2">
    <citation type="submission" date="2025-09" db="UniProtKB">
        <authorList>
            <consortium name="Ensembl"/>
        </authorList>
    </citation>
    <scope>IDENTIFICATION</scope>
</reference>
<feature type="domain" description="C2H2-type" evidence="12">
    <location>
        <begin position="267"/>
        <end position="294"/>
    </location>
</feature>
<dbReference type="FunFam" id="3.30.160.60:FF:000557">
    <property type="entry name" value="zinc finger and SCAN domain-containing protein 29"/>
    <property type="match status" value="1"/>
</dbReference>
<evidence type="ECO:0000256" key="11">
    <source>
        <dbReference type="PROSITE-ProRule" id="PRU00042"/>
    </source>
</evidence>
<evidence type="ECO:0000256" key="8">
    <source>
        <dbReference type="ARBA" id="ARBA00023125"/>
    </source>
</evidence>
<dbReference type="GO" id="GO:0000978">
    <property type="term" value="F:RNA polymerase II cis-regulatory region sequence-specific DNA binding"/>
    <property type="evidence" value="ECO:0007669"/>
    <property type="project" value="TreeGrafter"/>
</dbReference>
<comment type="function">
    <text evidence="1">May be involved in transcriptional regulation.</text>
</comment>
<evidence type="ECO:0000256" key="6">
    <source>
        <dbReference type="ARBA" id="ARBA00022833"/>
    </source>
</evidence>
<feature type="domain" description="C2H2-type" evidence="12">
    <location>
        <begin position="323"/>
        <end position="350"/>
    </location>
</feature>
<dbReference type="PROSITE" id="PS50157">
    <property type="entry name" value="ZINC_FINGER_C2H2_2"/>
    <property type="match status" value="7"/>
</dbReference>
<evidence type="ECO:0000256" key="4">
    <source>
        <dbReference type="ARBA" id="ARBA00022737"/>
    </source>
</evidence>
<dbReference type="GO" id="GO:0008270">
    <property type="term" value="F:zinc ion binding"/>
    <property type="evidence" value="ECO:0007669"/>
    <property type="project" value="UniProtKB-KW"/>
</dbReference>
<dbReference type="SMART" id="SM00355">
    <property type="entry name" value="ZnF_C2H2"/>
    <property type="match status" value="7"/>
</dbReference>
<keyword evidence="8" id="KW-0238">DNA-binding</keyword>
<evidence type="ECO:0000256" key="9">
    <source>
        <dbReference type="ARBA" id="ARBA00023163"/>
    </source>
</evidence>
<dbReference type="AlphaFoldDB" id="A0A3B5MCX4"/>
<feature type="domain" description="C2H2-type" evidence="12">
    <location>
        <begin position="295"/>
        <end position="322"/>
    </location>
</feature>
<keyword evidence="10" id="KW-0539">Nucleus</keyword>
<feature type="domain" description="C2H2-type" evidence="12">
    <location>
        <begin position="183"/>
        <end position="210"/>
    </location>
</feature>
<organism evidence="13 14">
    <name type="scientific">Xiphophorus couchianus</name>
    <name type="common">Monterrey platyfish</name>
    <dbReference type="NCBI Taxonomy" id="32473"/>
    <lineage>
        <taxon>Eukaryota</taxon>
        <taxon>Metazoa</taxon>
        <taxon>Chordata</taxon>
        <taxon>Craniata</taxon>
        <taxon>Vertebrata</taxon>
        <taxon>Euteleostomi</taxon>
        <taxon>Actinopterygii</taxon>
        <taxon>Neopterygii</taxon>
        <taxon>Teleostei</taxon>
        <taxon>Neoteleostei</taxon>
        <taxon>Acanthomorphata</taxon>
        <taxon>Ovalentaria</taxon>
        <taxon>Atherinomorphae</taxon>
        <taxon>Cyprinodontiformes</taxon>
        <taxon>Poeciliidae</taxon>
        <taxon>Poeciliinae</taxon>
        <taxon>Xiphophorus</taxon>
    </lineage>
</organism>
<protein>
    <recommendedName>
        <fullName evidence="12">C2H2-type domain-containing protein</fullName>
    </recommendedName>
</protein>
<evidence type="ECO:0000256" key="2">
    <source>
        <dbReference type="ARBA" id="ARBA00004123"/>
    </source>
</evidence>
<evidence type="ECO:0000256" key="10">
    <source>
        <dbReference type="ARBA" id="ARBA00023242"/>
    </source>
</evidence>
<evidence type="ECO:0000313" key="13">
    <source>
        <dbReference type="Ensembl" id="ENSXCOP00000019116.1"/>
    </source>
</evidence>
<dbReference type="GeneTree" id="ENSGT01150000286936"/>
<feature type="domain" description="C2H2-type" evidence="12">
    <location>
        <begin position="211"/>
        <end position="238"/>
    </location>
</feature>
<accession>A0A3B5MCX4</accession>
<dbReference type="PROSITE" id="PS00028">
    <property type="entry name" value="ZINC_FINGER_C2H2_1"/>
    <property type="match status" value="7"/>
</dbReference>